<evidence type="ECO:0000259" key="14">
    <source>
        <dbReference type="PROSITE" id="PS50851"/>
    </source>
</evidence>
<feature type="domain" description="CheW-like" evidence="14">
    <location>
        <begin position="516"/>
        <end position="648"/>
    </location>
</feature>
<protein>
    <recommendedName>
        <fullName evidence="3">Chemotaxis protein CheA</fullName>
        <ecNumber evidence="2">2.7.13.3</ecNumber>
    </recommendedName>
</protein>
<feature type="domain" description="HPt" evidence="15">
    <location>
        <begin position="1"/>
        <end position="102"/>
    </location>
</feature>
<evidence type="ECO:0000256" key="5">
    <source>
        <dbReference type="ARBA" id="ARBA00022553"/>
    </source>
</evidence>
<evidence type="ECO:0000313" key="17">
    <source>
        <dbReference type="Proteomes" id="UP000661077"/>
    </source>
</evidence>
<dbReference type="CDD" id="cd00731">
    <property type="entry name" value="CheA_reg"/>
    <property type="match status" value="1"/>
</dbReference>
<dbReference type="CDD" id="cd00088">
    <property type="entry name" value="HPT"/>
    <property type="match status" value="1"/>
</dbReference>
<dbReference type="InterPro" id="IPR036097">
    <property type="entry name" value="HisK_dim/P_sf"/>
</dbReference>
<dbReference type="SMART" id="SM01231">
    <property type="entry name" value="H-kinase_dim"/>
    <property type="match status" value="1"/>
</dbReference>
<gene>
    <name evidence="16" type="ORF">JM946_12890</name>
</gene>
<keyword evidence="4" id="KW-0145">Chemotaxis</keyword>
<evidence type="ECO:0000256" key="9">
    <source>
        <dbReference type="ARBA" id="ARBA00022840"/>
    </source>
</evidence>
<comment type="catalytic activity">
    <reaction evidence="1">
        <text>ATP + protein L-histidine = ADP + protein N-phospho-L-histidine.</text>
        <dbReference type="EC" id="2.7.13.3"/>
    </reaction>
</comment>
<sequence length="662" mass="71555">MTDTALPTFIAESRELLAEMEVALLECEQGNAGPEAVNAIFRAAHTIKGSSGLFGLDGIVAFTHVVESVLDRVRAAALPMDRALAAILLECRDHIERLVGVVADGKADDGDLIAAGERLLQKLNMHTGGSSASAANTDVVATAAYAAAPGERWHISVMFHTEVLRNGMDPLSFIRYLSTLGEITHLQLNTERLPSPEDFDAEACYLGFEIELASQEGRQRIEGAFEFVREDCTLQIRSKAQAAYEATAGREAETRDARSARDIKSADNRSLRVDGDKLDKLIDLIGELVTAGAATTITARKAGLSELNESTLRLARLVEEVRDQALKLRMVQIGPTFSRFQRVVRDVAREIGKEIRLEIGGAETELDKTLIESITDPLTHLVRNAIDHGIETADVRRARGKGAEGVVRLEAYHDSGSVVIEVADDGGGLKRERILAKAIERGLITDGSSLTDSQVFALIFEPGFSTAEQVTNLSGRGVGMDVVKRNVNALRGTVELDSKEGEGTTVRIRLPLTLAIIDGFLVGVGGSSFVIPLELVEECVELGDEHRSTDGEQRYINLRGAVLPFIRLREMFAIRSTAARRESIVVIRCAGQRFGIVVDELLGELQTVIKPLSRLFSRIRGIGGSTILGTGQLALILDVPSLLDLCLSSSQAPVAPRIALAD</sequence>
<evidence type="ECO:0000256" key="1">
    <source>
        <dbReference type="ARBA" id="ARBA00000085"/>
    </source>
</evidence>
<keyword evidence="5 12" id="KW-0597">Phosphoprotein</keyword>
<evidence type="ECO:0000256" key="4">
    <source>
        <dbReference type="ARBA" id="ARBA00022500"/>
    </source>
</evidence>
<dbReference type="SUPFAM" id="SSF47226">
    <property type="entry name" value="Histidine-containing phosphotransfer domain, HPT domain"/>
    <property type="match status" value="1"/>
</dbReference>
<reference evidence="16 17" key="1">
    <citation type="journal article" date="2021" name="Int. J. Syst. Evol. Microbiol.">
        <title>Steroidobacter gossypii sp. nov., isolated from soil of cotton cropping field.</title>
        <authorList>
            <person name="Huang R."/>
            <person name="Yang S."/>
            <person name="Zhen C."/>
            <person name="Liu W."/>
        </authorList>
    </citation>
    <scope>NUCLEOTIDE SEQUENCE [LARGE SCALE GENOMIC DNA]</scope>
    <source>
        <strain evidence="16 17">S1-65</strain>
    </source>
</reference>
<dbReference type="Proteomes" id="UP000661077">
    <property type="component" value="Unassembled WGS sequence"/>
</dbReference>
<dbReference type="InterPro" id="IPR003594">
    <property type="entry name" value="HATPase_dom"/>
</dbReference>
<dbReference type="InterPro" id="IPR036061">
    <property type="entry name" value="CheW-like_dom_sf"/>
</dbReference>
<dbReference type="SUPFAM" id="SSF47384">
    <property type="entry name" value="Homodimeric domain of signal transducing histidine kinase"/>
    <property type="match status" value="1"/>
</dbReference>
<dbReference type="InterPro" id="IPR005467">
    <property type="entry name" value="His_kinase_dom"/>
</dbReference>
<keyword evidence="9" id="KW-0067">ATP-binding</keyword>
<organism evidence="16 17">
    <name type="scientific">Steroidobacter gossypii</name>
    <dbReference type="NCBI Taxonomy" id="2805490"/>
    <lineage>
        <taxon>Bacteria</taxon>
        <taxon>Pseudomonadati</taxon>
        <taxon>Pseudomonadota</taxon>
        <taxon>Gammaproteobacteria</taxon>
        <taxon>Steroidobacterales</taxon>
        <taxon>Steroidobacteraceae</taxon>
        <taxon>Steroidobacter</taxon>
    </lineage>
</organism>
<dbReference type="SUPFAM" id="SSF55874">
    <property type="entry name" value="ATPase domain of HSP90 chaperone/DNA topoisomerase II/histidine kinase"/>
    <property type="match status" value="1"/>
</dbReference>
<evidence type="ECO:0000256" key="10">
    <source>
        <dbReference type="ARBA" id="ARBA00023012"/>
    </source>
</evidence>
<comment type="function">
    <text evidence="11">Involved in the transmission of sensory signals from the chemoreceptors to the flagellar motors. CheA is autophosphorylated; it can transfer its phosphate group to either CheB or CheY.</text>
</comment>
<evidence type="ECO:0000256" key="12">
    <source>
        <dbReference type="PROSITE-ProRule" id="PRU00110"/>
    </source>
</evidence>
<dbReference type="PROSITE" id="PS50894">
    <property type="entry name" value="HPT"/>
    <property type="match status" value="1"/>
</dbReference>
<name>A0ABS1WXF0_9GAMM</name>
<dbReference type="InterPro" id="IPR004105">
    <property type="entry name" value="CheA-like_dim"/>
</dbReference>
<dbReference type="SMART" id="SM00260">
    <property type="entry name" value="CheW"/>
    <property type="match status" value="1"/>
</dbReference>
<keyword evidence="7" id="KW-0547">Nucleotide-binding</keyword>
<dbReference type="PROSITE" id="PS50109">
    <property type="entry name" value="HIS_KIN"/>
    <property type="match status" value="1"/>
</dbReference>
<dbReference type="EC" id="2.7.13.3" evidence="2"/>
<dbReference type="SUPFAM" id="SSF50341">
    <property type="entry name" value="CheW-like"/>
    <property type="match status" value="1"/>
</dbReference>
<evidence type="ECO:0000256" key="3">
    <source>
        <dbReference type="ARBA" id="ARBA00021495"/>
    </source>
</evidence>
<keyword evidence="17" id="KW-1185">Reference proteome</keyword>
<dbReference type="PANTHER" id="PTHR43395">
    <property type="entry name" value="SENSOR HISTIDINE KINASE CHEA"/>
    <property type="match status" value="1"/>
</dbReference>
<dbReference type="CDD" id="cd16916">
    <property type="entry name" value="HATPase_CheA-like"/>
    <property type="match status" value="1"/>
</dbReference>
<dbReference type="Gene3D" id="1.20.120.160">
    <property type="entry name" value="HPT domain"/>
    <property type="match status" value="1"/>
</dbReference>
<feature type="domain" description="Histidine kinase" evidence="13">
    <location>
        <begin position="313"/>
        <end position="514"/>
    </location>
</feature>
<evidence type="ECO:0000256" key="2">
    <source>
        <dbReference type="ARBA" id="ARBA00012438"/>
    </source>
</evidence>
<dbReference type="Pfam" id="PF01627">
    <property type="entry name" value="Hpt"/>
    <property type="match status" value="1"/>
</dbReference>
<dbReference type="SMART" id="SM00073">
    <property type="entry name" value="HPT"/>
    <property type="match status" value="1"/>
</dbReference>
<evidence type="ECO:0000256" key="7">
    <source>
        <dbReference type="ARBA" id="ARBA00022741"/>
    </source>
</evidence>
<dbReference type="InterPro" id="IPR008207">
    <property type="entry name" value="Sig_transdc_His_kin_Hpt_dom"/>
</dbReference>
<feature type="modified residue" description="Phosphohistidine" evidence="12">
    <location>
        <position position="45"/>
    </location>
</feature>
<dbReference type="Gene3D" id="2.30.30.40">
    <property type="entry name" value="SH3 Domains"/>
    <property type="match status" value="1"/>
</dbReference>
<dbReference type="InterPro" id="IPR051315">
    <property type="entry name" value="Bact_Chemotaxis_CheA"/>
</dbReference>
<dbReference type="SMART" id="SM00387">
    <property type="entry name" value="HATPase_c"/>
    <property type="match status" value="1"/>
</dbReference>
<dbReference type="PANTHER" id="PTHR43395:SF10">
    <property type="entry name" value="CHEMOTAXIS PROTEIN CHEA"/>
    <property type="match status" value="1"/>
</dbReference>
<dbReference type="Pfam" id="PF01584">
    <property type="entry name" value="CheW"/>
    <property type="match status" value="1"/>
</dbReference>
<keyword evidence="8" id="KW-0418">Kinase</keyword>
<evidence type="ECO:0000259" key="13">
    <source>
        <dbReference type="PROSITE" id="PS50109"/>
    </source>
</evidence>
<comment type="caution">
    <text evidence="16">The sequence shown here is derived from an EMBL/GenBank/DDBJ whole genome shotgun (WGS) entry which is preliminary data.</text>
</comment>
<dbReference type="PROSITE" id="PS50851">
    <property type="entry name" value="CHEW"/>
    <property type="match status" value="1"/>
</dbReference>
<dbReference type="Gene3D" id="1.10.287.560">
    <property type="entry name" value="Histidine kinase CheA-like, homodimeric domain"/>
    <property type="match status" value="1"/>
</dbReference>
<keyword evidence="10" id="KW-0902">Two-component regulatory system</keyword>
<dbReference type="PRINTS" id="PR00344">
    <property type="entry name" value="BCTRLSENSOR"/>
</dbReference>
<dbReference type="InterPro" id="IPR037006">
    <property type="entry name" value="CheA-like_homodim_sf"/>
</dbReference>
<dbReference type="InterPro" id="IPR036641">
    <property type="entry name" value="HPT_dom_sf"/>
</dbReference>
<dbReference type="EMBL" id="JAEVLS010000002">
    <property type="protein sequence ID" value="MBM0105655.1"/>
    <property type="molecule type" value="Genomic_DNA"/>
</dbReference>
<dbReference type="RefSeq" id="WP_203167686.1">
    <property type="nucleotide sequence ID" value="NZ_JAEVLS010000002.1"/>
</dbReference>
<dbReference type="InterPro" id="IPR002545">
    <property type="entry name" value="CheW-lke_dom"/>
</dbReference>
<evidence type="ECO:0000256" key="8">
    <source>
        <dbReference type="ARBA" id="ARBA00022777"/>
    </source>
</evidence>
<dbReference type="Pfam" id="PF02518">
    <property type="entry name" value="HATPase_c"/>
    <property type="match status" value="1"/>
</dbReference>
<evidence type="ECO:0000313" key="16">
    <source>
        <dbReference type="EMBL" id="MBM0105655.1"/>
    </source>
</evidence>
<evidence type="ECO:0000256" key="6">
    <source>
        <dbReference type="ARBA" id="ARBA00022679"/>
    </source>
</evidence>
<dbReference type="Gene3D" id="3.30.565.10">
    <property type="entry name" value="Histidine kinase-like ATPase, C-terminal domain"/>
    <property type="match status" value="1"/>
</dbReference>
<evidence type="ECO:0000259" key="15">
    <source>
        <dbReference type="PROSITE" id="PS50894"/>
    </source>
</evidence>
<keyword evidence="6" id="KW-0808">Transferase</keyword>
<accession>A0ABS1WXF0</accession>
<evidence type="ECO:0000256" key="11">
    <source>
        <dbReference type="ARBA" id="ARBA00035100"/>
    </source>
</evidence>
<dbReference type="Pfam" id="PF02895">
    <property type="entry name" value="H-kinase_dim"/>
    <property type="match status" value="1"/>
</dbReference>
<dbReference type="InterPro" id="IPR004358">
    <property type="entry name" value="Sig_transdc_His_kin-like_C"/>
</dbReference>
<dbReference type="InterPro" id="IPR036890">
    <property type="entry name" value="HATPase_C_sf"/>
</dbReference>
<proteinExistence type="predicted"/>